<reference evidence="5" key="1">
    <citation type="submission" date="2016-09" db="EMBL/GenBank/DDBJ databases">
        <authorList>
            <person name="Gulvik C.A."/>
        </authorList>
    </citation>
    <scope>NUCLEOTIDE SEQUENCE [LARGE SCALE GENOMIC DNA]</scope>
    <source>
        <strain evidence="5">DSM 23328</strain>
    </source>
</reference>
<proteinExistence type="predicted"/>
<dbReference type="InterPro" id="IPR013785">
    <property type="entry name" value="Aldolase_TIM"/>
</dbReference>
<dbReference type="STRING" id="903984.BCR21_14120"/>
<dbReference type="InterPro" id="IPR001155">
    <property type="entry name" value="OxRdtase_FMN_N"/>
</dbReference>
<dbReference type="PANTHER" id="PTHR43656">
    <property type="entry name" value="BINDING OXIDOREDUCTASE, PUTATIVE (AFU_ORTHOLOGUE AFUA_2G08260)-RELATED"/>
    <property type="match status" value="1"/>
</dbReference>
<evidence type="ECO:0000313" key="5">
    <source>
        <dbReference type="Proteomes" id="UP000094068"/>
    </source>
</evidence>
<dbReference type="InterPro" id="IPR051799">
    <property type="entry name" value="NADH_flavin_oxidoreductase"/>
</dbReference>
<dbReference type="Proteomes" id="UP000094068">
    <property type="component" value="Unassembled WGS sequence"/>
</dbReference>
<keyword evidence="5" id="KW-1185">Reference proteome</keyword>
<dbReference type="AlphaFoldDB" id="A0A1E5GA61"/>
<gene>
    <name evidence="4" type="ORF">BCR21_14120</name>
</gene>
<organism evidence="4 5">
    <name type="scientific">Enterococcus ureasiticus</name>
    <dbReference type="NCBI Taxonomy" id="903984"/>
    <lineage>
        <taxon>Bacteria</taxon>
        <taxon>Bacillati</taxon>
        <taxon>Bacillota</taxon>
        <taxon>Bacilli</taxon>
        <taxon>Lactobacillales</taxon>
        <taxon>Enterococcaceae</taxon>
        <taxon>Enterococcus</taxon>
    </lineage>
</organism>
<dbReference type="PANTHER" id="PTHR43656:SF2">
    <property type="entry name" value="BINDING OXIDOREDUCTASE, PUTATIVE (AFU_ORTHOLOGUE AFUA_2G08260)-RELATED"/>
    <property type="match status" value="1"/>
</dbReference>
<evidence type="ECO:0000256" key="1">
    <source>
        <dbReference type="ARBA" id="ARBA00022630"/>
    </source>
</evidence>
<dbReference type="RefSeq" id="WP_069647163.1">
    <property type="nucleotide sequence ID" value="NZ_MIJZ01000016.1"/>
</dbReference>
<comment type="caution">
    <text evidence="4">The sequence shown here is derived from an EMBL/GenBank/DDBJ whole genome shotgun (WGS) entry which is preliminary data.</text>
</comment>
<dbReference type="GO" id="GO:0016491">
    <property type="term" value="F:oxidoreductase activity"/>
    <property type="evidence" value="ECO:0007669"/>
    <property type="project" value="UniProtKB-KW"/>
</dbReference>
<dbReference type="SUPFAM" id="SSF51395">
    <property type="entry name" value="FMN-linked oxidoreductases"/>
    <property type="match status" value="1"/>
</dbReference>
<dbReference type="OrthoDB" id="9772736at2"/>
<dbReference type="Pfam" id="PF00724">
    <property type="entry name" value="Oxidored_FMN"/>
    <property type="match status" value="1"/>
</dbReference>
<feature type="domain" description="NADH:flavin oxidoreductase/NADH oxidase N-terminal" evidence="3">
    <location>
        <begin position="9"/>
        <end position="329"/>
    </location>
</feature>
<dbReference type="EMBL" id="MIJZ01000016">
    <property type="protein sequence ID" value="OEG09485.1"/>
    <property type="molecule type" value="Genomic_DNA"/>
</dbReference>
<evidence type="ECO:0000313" key="4">
    <source>
        <dbReference type="EMBL" id="OEG09485.1"/>
    </source>
</evidence>
<evidence type="ECO:0000256" key="2">
    <source>
        <dbReference type="ARBA" id="ARBA00023002"/>
    </source>
</evidence>
<name>A0A1E5GA61_9ENTE</name>
<accession>A0A1E5GA61</accession>
<dbReference type="GO" id="GO:0010181">
    <property type="term" value="F:FMN binding"/>
    <property type="evidence" value="ECO:0007669"/>
    <property type="project" value="InterPro"/>
</dbReference>
<keyword evidence="2" id="KW-0560">Oxidoreductase</keyword>
<protein>
    <submittedName>
        <fullName evidence="4">NADH-dependent flavin oxidoreductase</fullName>
    </submittedName>
</protein>
<sequence>MNNVDTGLTFKRGLHLKNRLVVAPMTTKMSFFDGVITNDEIEYYALRSGEVGAFITAAANVHEGGKGWDGELGVYDDRFIPGLAKLAAAIKKNHTKAILQIFHAGRMTDSKVLHGVQPVAPSAVAAERPDAQTPRELTETEIFEILESFKQATERAIKAGFDGVEIHGANTYLSQQFFSPHSNRRTDDWGGTLEKRFKFINDLVDGVTEVVDQSGVKDFVVGYRFSPEEYEEPGIRLSDTLFLVDQLSNKPLDYLHLSIGNYRNHSVSESYKEKPILAYIKETINGRLPLIGVGDIRNGADAKEVLATADLAAVGRAILIDPHWAQKVLDDQDHLIRTELSHYDRNELRISNGVWSFLEGMMPERLK</sequence>
<dbReference type="Gene3D" id="3.20.20.70">
    <property type="entry name" value="Aldolase class I"/>
    <property type="match status" value="1"/>
</dbReference>
<keyword evidence="1" id="KW-0285">Flavoprotein</keyword>
<evidence type="ECO:0000259" key="3">
    <source>
        <dbReference type="Pfam" id="PF00724"/>
    </source>
</evidence>
<dbReference type="CDD" id="cd04735">
    <property type="entry name" value="OYE_like_4_FMN"/>
    <property type="match status" value="1"/>
</dbReference>